<dbReference type="PANTHER" id="PTHR43861:SF1">
    <property type="entry name" value="TRANS-ACONITATE 2-METHYLTRANSFERASE"/>
    <property type="match status" value="1"/>
</dbReference>
<dbReference type="InterPro" id="IPR013216">
    <property type="entry name" value="Methyltransf_11"/>
</dbReference>
<dbReference type="EMBL" id="KV440978">
    <property type="protein sequence ID" value="OAD74622.1"/>
    <property type="molecule type" value="Genomic_DNA"/>
</dbReference>
<dbReference type="InterPro" id="IPR029063">
    <property type="entry name" value="SAM-dependent_MTases_sf"/>
</dbReference>
<dbReference type="VEuPathDB" id="FungiDB:PHYBLDRAFT_61321"/>
<dbReference type="Proteomes" id="UP000077315">
    <property type="component" value="Unassembled WGS sequence"/>
</dbReference>
<evidence type="ECO:0000313" key="2">
    <source>
        <dbReference type="EMBL" id="OAD74622.1"/>
    </source>
</evidence>
<gene>
    <name evidence="2" type="ORF">PHYBLDRAFT_61321</name>
</gene>
<dbReference type="SUPFAM" id="SSF53335">
    <property type="entry name" value="S-adenosyl-L-methionine-dependent methyltransferases"/>
    <property type="match status" value="1"/>
</dbReference>
<dbReference type="OrthoDB" id="6329284at2759"/>
<keyword evidence="3" id="KW-1185">Reference proteome</keyword>
<dbReference type="Gene3D" id="3.40.50.150">
    <property type="entry name" value="Vaccinia Virus protein VP39"/>
    <property type="match status" value="1"/>
</dbReference>
<protein>
    <recommendedName>
        <fullName evidence="1">Methyltransferase type 11 domain-containing protein</fullName>
    </recommendedName>
</protein>
<feature type="domain" description="Methyltransferase type 11" evidence="1">
    <location>
        <begin position="39"/>
        <end position="136"/>
    </location>
</feature>
<dbReference type="GO" id="GO:0008757">
    <property type="term" value="F:S-adenosylmethionine-dependent methyltransferase activity"/>
    <property type="evidence" value="ECO:0007669"/>
    <property type="project" value="InterPro"/>
</dbReference>
<dbReference type="RefSeq" id="XP_018292662.1">
    <property type="nucleotide sequence ID" value="XM_018440789.1"/>
</dbReference>
<name>A0A162U9R2_PHYB8</name>
<dbReference type="GeneID" id="29001695"/>
<reference evidence="3" key="1">
    <citation type="submission" date="2015-06" db="EMBL/GenBank/DDBJ databases">
        <title>Expansion of signal transduction pathways in fungi by whole-genome duplication.</title>
        <authorList>
            <consortium name="DOE Joint Genome Institute"/>
            <person name="Corrochano L.M."/>
            <person name="Kuo A."/>
            <person name="Marcet-Houben M."/>
            <person name="Polaino S."/>
            <person name="Salamov A."/>
            <person name="Villalobos J.M."/>
            <person name="Alvarez M.I."/>
            <person name="Avalos J."/>
            <person name="Benito E.P."/>
            <person name="Benoit I."/>
            <person name="Burger G."/>
            <person name="Camino L.P."/>
            <person name="Canovas D."/>
            <person name="Cerda-Olmedo E."/>
            <person name="Cheng J.-F."/>
            <person name="Dominguez A."/>
            <person name="Elias M."/>
            <person name="Eslava A.P."/>
            <person name="Glaser F."/>
            <person name="Grimwood J."/>
            <person name="Gutierrez G."/>
            <person name="Heitman J."/>
            <person name="Henrissat B."/>
            <person name="Iturriaga E.A."/>
            <person name="Lang B.F."/>
            <person name="Lavin J.L."/>
            <person name="Lee S."/>
            <person name="Li W."/>
            <person name="Lindquist E."/>
            <person name="Lopez-Garcia S."/>
            <person name="Luque E.M."/>
            <person name="Marcos A.T."/>
            <person name="Martin J."/>
            <person name="McCluskey K."/>
            <person name="Medina H.R."/>
            <person name="Miralles-Duran A."/>
            <person name="Miyazaki A."/>
            <person name="Munoz-Torres E."/>
            <person name="Oguiza J.A."/>
            <person name="Ohm R."/>
            <person name="Olmedo M."/>
            <person name="Orejas M."/>
            <person name="Ortiz-Castellanos L."/>
            <person name="Pisabarro A.G."/>
            <person name="Rodriguez-Romero J."/>
            <person name="Ruiz-Herrera J."/>
            <person name="Ruiz-Vazquez R."/>
            <person name="Sanz C."/>
            <person name="Schackwitz W."/>
            <person name="Schmutz J."/>
            <person name="Shahriari M."/>
            <person name="Shelest E."/>
            <person name="Silva-Franco F."/>
            <person name="Soanes D."/>
            <person name="Syed K."/>
            <person name="Tagua V.G."/>
            <person name="Talbot N.J."/>
            <person name="Thon M."/>
            <person name="De vries R.P."/>
            <person name="Wiebenga A."/>
            <person name="Yadav J.S."/>
            <person name="Braun E.L."/>
            <person name="Baker S."/>
            <person name="Garre V."/>
            <person name="Horwitz B."/>
            <person name="Torres-Martinez S."/>
            <person name="Idnurm A."/>
            <person name="Herrera-Estrella A."/>
            <person name="Gabaldon T."/>
            <person name="Grigoriev I.V."/>
        </authorList>
    </citation>
    <scope>NUCLEOTIDE SEQUENCE [LARGE SCALE GENOMIC DNA]</scope>
    <source>
        <strain evidence="3">NRRL 1555(-)</strain>
    </source>
</reference>
<dbReference type="AlphaFoldDB" id="A0A162U9R2"/>
<accession>A0A162U9R2</accession>
<dbReference type="InParanoid" id="A0A162U9R2"/>
<organism evidence="2 3">
    <name type="scientific">Phycomyces blakesleeanus (strain ATCC 8743b / DSM 1359 / FGSC 10004 / NBRC 33097 / NRRL 1555)</name>
    <dbReference type="NCBI Taxonomy" id="763407"/>
    <lineage>
        <taxon>Eukaryota</taxon>
        <taxon>Fungi</taxon>
        <taxon>Fungi incertae sedis</taxon>
        <taxon>Mucoromycota</taxon>
        <taxon>Mucoromycotina</taxon>
        <taxon>Mucoromycetes</taxon>
        <taxon>Mucorales</taxon>
        <taxon>Phycomycetaceae</taxon>
        <taxon>Phycomyces</taxon>
    </lineage>
</organism>
<dbReference type="CDD" id="cd02440">
    <property type="entry name" value="AdoMet_MTases"/>
    <property type="match status" value="1"/>
</dbReference>
<proteinExistence type="predicted"/>
<sequence>MATKDNWSSDLYSTNASFVPKLGSIILGMLDAKPSEHILDLGCGDGILTASLGDQCASVVGVDFSSDMIEHAISSNKHNNIKYCVVDGHYLPEWFDKSNQSSFDAVFSNAALHWLKEPVKAINGMHHVLKPNGRAVLEFGGHMNVGEIHTALITALSKRGFDGKALSPWFFPSAEYYSDLLEQNGFDVATCELVPRITQLDTDIKGWINTFGFSFFKDLTDVEKGQIIDEVVEHLRPGYQREDGKWFVMYVRLRVIAHKRSI</sequence>
<evidence type="ECO:0000259" key="1">
    <source>
        <dbReference type="Pfam" id="PF08241"/>
    </source>
</evidence>
<dbReference type="Pfam" id="PF08241">
    <property type="entry name" value="Methyltransf_11"/>
    <property type="match status" value="1"/>
</dbReference>
<dbReference type="PANTHER" id="PTHR43861">
    <property type="entry name" value="TRANS-ACONITATE 2-METHYLTRANSFERASE-RELATED"/>
    <property type="match status" value="1"/>
</dbReference>
<evidence type="ECO:0000313" key="3">
    <source>
        <dbReference type="Proteomes" id="UP000077315"/>
    </source>
</evidence>
<dbReference type="STRING" id="763407.A0A162U9R2"/>